<dbReference type="PRINTS" id="PR00505">
    <property type="entry name" value="D12N6MTFRASE"/>
</dbReference>
<keyword evidence="5" id="KW-0949">S-adenosyl-L-methionine</keyword>
<evidence type="ECO:0000256" key="4">
    <source>
        <dbReference type="ARBA" id="ARBA00022679"/>
    </source>
</evidence>
<evidence type="ECO:0000256" key="1">
    <source>
        <dbReference type="ARBA" id="ARBA00006594"/>
    </source>
</evidence>
<dbReference type="NCBIfam" id="TIGR00571">
    <property type="entry name" value="dam"/>
    <property type="match status" value="1"/>
</dbReference>
<comment type="catalytic activity">
    <reaction evidence="6">
        <text>a 2'-deoxyadenosine in DNA + S-adenosyl-L-methionine = an N(6)-methyl-2'-deoxyadenosine in DNA + S-adenosyl-L-homocysteine + H(+)</text>
        <dbReference type="Rhea" id="RHEA:15197"/>
        <dbReference type="Rhea" id="RHEA-COMP:12418"/>
        <dbReference type="Rhea" id="RHEA-COMP:12419"/>
        <dbReference type="ChEBI" id="CHEBI:15378"/>
        <dbReference type="ChEBI" id="CHEBI:57856"/>
        <dbReference type="ChEBI" id="CHEBI:59789"/>
        <dbReference type="ChEBI" id="CHEBI:90615"/>
        <dbReference type="ChEBI" id="CHEBI:90616"/>
        <dbReference type="EC" id="2.1.1.72"/>
    </reaction>
</comment>
<dbReference type="InterPro" id="IPR012263">
    <property type="entry name" value="M_m6A_EcoRV"/>
</dbReference>
<dbReference type="SUPFAM" id="SSF53335">
    <property type="entry name" value="S-adenosyl-L-methionine-dependent methyltransferases"/>
    <property type="match status" value="1"/>
</dbReference>
<dbReference type="Gene3D" id="1.10.1020.10">
    <property type="entry name" value="Adenine-specific Methyltransferase, Domain 2"/>
    <property type="match status" value="1"/>
</dbReference>
<comment type="similarity">
    <text evidence="1">Belongs to the N(4)/N(6)-methyltransferase family.</text>
</comment>
<reference evidence="7" key="1">
    <citation type="submission" date="2013-12" db="EMBL/GenBank/DDBJ databases">
        <title>A Varibaculum cambriense genome reconstructed from a premature infant gut community with otherwise low bacterial novelty that shifts toward anaerobic metabolism during the third week of life.</title>
        <authorList>
            <person name="Brown C.T."/>
            <person name="Sharon I."/>
            <person name="Thomas B.C."/>
            <person name="Castelle C.J."/>
            <person name="Morowitz M.J."/>
            <person name="Banfield J.F."/>
        </authorList>
    </citation>
    <scope>NUCLEOTIDE SEQUENCE</scope>
</reference>
<comment type="caution">
    <text evidence="7">The sequence shown here is derived from an EMBL/GenBank/DDBJ whole genome shotgun (WGS) entry which is preliminary data.</text>
</comment>
<keyword evidence="4" id="KW-0808">Transferase</keyword>
<dbReference type="InterPro" id="IPR029063">
    <property type="entry name" value="SAM-dependent_MTases_sf"/>
</dbReference>
<evidence type="ECO:0000256" key="2">
    <source>
        <dbReference type="ARBA" id="ARBA00011900"/>
    </source>
</evidence>
<dbReference type="InterPro" id="IPR012327">
    <property type="entry name" value="MeTrfase_D12"/>
</dbReference>
<dbReference type="GO" id="GO:0009007">
    <property type="term" value="F:site-specific DNA-methyltransferase (adenine-specific) activity"/>
    <property type="evidence" value="ECO:0007669"/>
    <property type="project" value="UniProtKB-EC"/>
</dbReference>
<evidence type="ECO:0000313" key="7">
    <source>
        <dbReference type="EMBL" id="ETJ17817.1"/>
    </source>
</evidence>
<name>W1WI03_9ZZZZ</name>
<gene>
    <name evidence="7" type="ORF">Q604_UNBC18721G0003</name>
</gene>
<dbReference type="AlphaFoldDB" id="W1WI03"/>
<dbReference type="Gene3D" id="3.40.50.150">
    <property type="entry name" value="Vaccinia Virus protein VP39"/>
    <property type="match status" value="1"/>
</dbReference>
<keyword evidence="3 7" id="KW-0489">Methyltransferase</keyword>
<dbReference type="PIRSF" id="PIRSF000398">
    <property type="entry name" value="M_m6A_EcoRV"/>
    <property type="match status" value="1"/>
</dbReference>
<sequence length="304" mass="35518">MQGIKMKPFIKWAGGKTELLPVLEGNLPQQIRENKEIDTYIEPFVGAGAFFIYLASNYKFNKIIINDVNHKLINVYRVIKESYDELIKDLLCMREEYLSYSEEEKKEMYLRIRDEFNDWENTNKIKQAANFIFINKTCFNGLYRENKKGGYNVPWGKHQNPSIFDEEQLKNISRLLNLKNESGQDKVTILCGNYKDVDKYITQKTLVYMDPPYRPITESGFTAYNKGGFNDDSQVELANFFKQISDRGAYSMLSNSDPKNFDENDEFFDELYSDFNIDRVYASRMINSKGNGRGKVSEILVTNY</sequence>
<dbReference type="Pfam" id="PF02086">
    <property type="entry name" value="MethyltransfD12"/>
    <property type="match status" value="1"/>
</dbReference>
<dbReference type="PANTHER" id="PTHR30481:SF3">
    <property type="entry name" value="DNA ADENINE METHYLASE"/>
    <property type="match status" value="1"/>
</dbReference>
<evidence type="ECO:0000256" key="5">
    <source>
        <dbReference type="ARBA" id="ARBA00022691"/>
    </source>
</evidence>
<dbReference type="GO" id="GO:0043565">
    <property type="term" value="F:sequence-specific DNA binding"/>
    <property type="evidence" value="ECO:0007669"/>
    <property type="project" value="TreeGrafter"/>
</dbReference>
<dbReference type="GO" id="GO:1904047">
    <property type="term" value="F:S-adenosyl-L-methionine binding"/>
    <property type="evidence" value="ECO:0007669"/>
    <property type="project" value="TreeGrafter"/>
</dbReference>
<dbReference type="EC" id="2.1.1.72" evidence="2"/>
<accession>W1WI03</accession>
<evidence type="ECO:0000256" key="3">
    <source>
        <dbReference type="ARBA" id="ARBA00022603"/>
    </source>
</evidence>
<protein>
    <recommendedName>
        <fullName evidence="2">site-specific DNA-methyltransferase (adenine-specific)</fullName>
        <ecNumber evidence="2">2.1.1.72</ecNumber>
    </recommendedName>
</protein>
<dbReference type="EMBL" id="AZMM01018721">
    <property type="protein sequence ID" value="ETJ17817.1"/>
    <property type="molecule type" value="Genomic_DNA"/>
</dbReference>
<proteinExistence type="inferred from homology"/>
<evidence type="ECO:0000256" key="6">
    <source>
        <dbReference type="ARBA" id="ARBA00047942"/>
    </source>
</evidence>
<dbReference type="GO" id="GO:0006298">
    <property type="term" value="P:mismatch repair"/>
    <property type="evidence" value="ECO:0007669"/>
    <property type="project" value="TreeGrafter"/>
</dbReference>
<organism evidence="7">
    <name type="scientific">human gut metagenome</name>
    <dbReference type="NCBI Taxonomy" id="408170"/>
    <lineage>
        <taxon>unclassified sequences</taxon>
        <taxon>metagenomes</taxon>
        <taxon>organismal metagenomes</taxon>
    </lineage>
</organism>
<dbReference type="GO" id="GO:0032259">
    <property type="term" value="P:methylation"/>
    <property type="evidence" value="ECO:0007669"/>
    <property type="project" value="UniProtKB-KW"/>
</dbReference>
<dbReference type="GO" id="GO:0009307">
    <property type="term" value="P:DNA restriction-modification system"/>
    <property type="evidence" value="ECO:0007669"/>
    <property type="project" value="InterPro"/>
</dbReference>
<dbReference type="PANTHER" id="PTHR30481">
    <property type="entry name" value="DNA ADENINE METHYLASE"/>
    <property type="match status" value="1"/>
</dbReference>
<dbReference type="InterPro" id="IPR023095">
    <property type="entry name" value="Ade_MeTrfase_dom_2"/>
</dbReference>